<dbReference type="InterPro" id="IPR041682">
    <property type="entry name" value="AAA_14"/>
</dbReference>
<keyword evidence="4" id="KW-1185">Reference proteome</keyword>
<name>A0ABU3KPA2_9BURK</name>
<protein>
    <submittedName>
        <fullName evidence="3">AAA family ATPase</fullName>
    </submittedName>
</protein>
<reference evidence="3 4" key="1">
    <citation type="submission" date="2023-08" db="EMBL/GenBank/DDBJ databases">
        <title>Rhodoferax potami sp. nov. and Rhodoferax mekongensis sp. nov., isolated from the Mekong River in Thailand.</title>
        <authorList>
            <person name="Kitikhun S."/>
            <person name="Charoenyingcharoen P."/>
            <person name="Siriarchawattana P."/>
            <person name="Likhitrattanapisal S."/>
            <person name="Nilsakha T."/>
            <person name="Chanpet A."/>
            <person name="Rattanawaree P."/>
            <person name="Ingsriswang S."/>
        </authorList>
    </citation>
    <scope>NUCLEOTIDE SEQUENCE [LARGE SCALE GENOMIC DNA]</scope>
    <source>
        <strain evidence="3 4">TBRC 17660</strain>
    </source>
</reference>
<dbReference type="SUPFAM" id="SSF52540">
    <property type="entry name" value="P-loop containing nucleoside triphosphate hydrolases"/>
    <property type="match status" value="1"/>
</dbReference>
<comment type="caution">
    <text evidence="3">The sequence shown here is derived from an EMBL/GenBank/DDBJ whole genome shotgun (WGS) entry which is preliminary data.</text>
</comment>
<dbReference type="RefSeq" id="WP_313874848.1">
    <property type="nucleotide sequence ID" value="NZ_JAVBIK010000001.1"/>
</dbReference>
<dbReference type="Proteomes" id="UP001321700">
    <property type="component" value="Unassembled WGS sequence"/>
</dbReference>
<gene>
    <name evidence="3" type="ORF">RAE19_10560</name>
</gene>
<dbReference type="Pfam" id="PF13173">
    <property type="entry name" value="AAA_14"/>
    <property type="match status" value="1"/>
</dbReference>
<feature type="domain" description="DUF4143" evidence="2">
    <location>
        <begin position="222"/>
        <end position="379"/>
    </location>
</feature>
<accession>A0ABU3KPA2</accession>
<dbReference type="PANTHER" id="PTHR43566:SF1">
    <property type="entry name" value="AAA+ ATPASE DOMAIN-CONTAINING PROTEIN"/>
    <property type="match status" value="1"/>
</dbReference>
<organism evidence="3 4">
    <name type="scientific">Rhodoferax potami</name>
    <dbReference type="NCBI Taxonomy" id="3068338"/>
    <lineage>
        <taxon>Bacteria</taxon>
        <taxon>Pseudomonadati</taxon>
        <taxon>Pseudomonadota</taxon>
        <taxon>Betaproteobacteria</taxon>
        <taxon>Burkholderiales</taxon>
        <taxon>Comamonadaceae</taxon>
        <taxon>Rhodoferax</taxon>
    </lineage>
</organism>
<dbReference type="EMBL" id="JAVBIK010000001">
    <property type="protein sequence ID" value="MDT7519148.1"/>
    <property type="molecule type" value="Genomic_DNA"/>
</dbReference>
<evidence type="ECO:0000259" key="2">
    <source>
        <dbReference type="Pfam" id="PF13635"/>
    </source>
</evidence>
<evidence type="ECO:0000259" key="1">
    <source>
        <dbReference type="Pfam" id="PF13173"/>
    </source>
</evidence>
<evidence type="ECO:0000313" key="4">
    <source>
        <dbReference type="Proteomes" id="UP001321700"/>
    </source>
</evidence>
<dbReference type="Pfam" id="PF13635">
    <property type="entry name" value="DUF4143"/>
    <property type="match status" value="1"/>
</dbReference>
<dbReference type="InterPro" id="IPR025420">
    <property type="entry name" value="DUF4143"/>
</dbReference>
<proteinExistence type="predicted"/>
<dbReference type="Gene3D" id="3.40.50.300">
    <property type="entry name" value="P-loop containing nucleotide triphosphate hydrolases"/>
    <property type="match status" value="1"/>
</dbReference>
<feature type="domain" description="AAA" evidence="1">
    <location>
        <begin position="22"/>
        <end position="178"/>
    </location>
</feature>
<sequence length="425" mass="47308">MSFQRSHVQTLKNRLREVPRFITIVAGPRQVGKTTLVRQTIEDRAHRFVSVDPAGEPWTRSIASSARGILDYETADIDGAPRNAAWLIRTWQAARAECEAHMERNSDQPFIFVLDEIQKIPRWPDTVKGLWDADRARGLPMHVVLLGSSPLLIQKGLTESLTGRYELIRATHWSFVEMHHAFDFTLNEYIYFGGYPGSAPLIRDEERWRNYVLASLVQPSIETDILQMARVDKPALLKQLFTLGAIYSGQILALGKVKGQLQDAGNETTLAGYLDLLGNAGLLMGLQKYHVGAARKRASAPKFQVLNTALMSSATPYTFAQAQADRSYWGRLVESCVGAHLCNSARSQEDISYWRESPHEVDFVINDALRRTAIEVKSGPSVGALGGMDEFAKQHTGSNTLLVGTGGVNLTEFLSYPLTHWLEAA</sequence>
<dbReference type="InterPro" id="IPR027417">
    <property type="entry name" value="P-loop_NTPase"/>
</dbReference>
<dbReference type="PANTHER" id="PTHR43566">
    <property type="entry name" value="CONSERVED PROTEIN"/>
    <property type="match status" value="1"/>
</dbReference>
<evidence type="ECO:0000313" key="3">
    <source>
        <dbReference type="EMBL" id="MDT7519148.1"/>
    </source>
</evidence>